<dbReference type="Pfam" id="PF13976">
    <property type="entry name" value="gag_pre-integrs"/>
    <property type="match status" value="1"/>
</dbReference>
<comment type="caution">
    <text evidence="5">The sequence shown here is derived from an EMBL/GenBank/DDBJ whole genome shotgun (WGS) entry which is preliminary data.</text>
</comment>
<protein>
    <recommendedName>
        <fullName evidence="4">CCHC-type domain-containing protein</fullName>
    </recommendedName>
</protein>
<dbReference type="InterPro" id="IPR036396">
    <property type="entry name" value="Cyt_P450_sf"/>
</dbReference>
<evidence type="ECO:0000313" key="6">
    <source>
        <dbReference type="Proteomes" id="UP000235145"/>
    </source>
</evidence>
<dbReference type="PANTHER" id="PTHR35317:SF38">
    <property type="entry name" value="RNA-DIRECTED DNA POLYMERASE"/>
    <property type="match status" value="1"/>
</dbReference>
<evidence type="ECO:0000256" key="3">
    <source>
        <dbReference type="SAM" id="Phobius"/>
    </source>
</evidence>
<dbReference type="Gene3D" id="4.10.60.10">
    <property type="entry name" value="Zinc finger, CCHC-type"/>
    <property type="match status" value="1"/>
</dbReference>
<feature type="compositionally biased region" description="Polar residues" evidence="2">
    <location>
        <begin position="324"/>
        <end position="337"/>
    </location>
</feature>
<name>A0A9R1V0P2_LACSA</name>
<evidence type="ECO:0000313" key="5">
    <source>
        <dbReference type="EMBL" id="KAJ0196218.1"/>
    </source>
</evidence>
<keyword evidence="1" id="KW-0863">Zinc-finger</keyword>
<keyword evidence="3" id="KW-0812">Transmembrane</keyword>
<dbReference type="AlphaFoldDB" id="A0A9R1V0P2"/>
<dbReference type="InterPro" id="IPR001878">
    <property type="entry name" value="Znf_CCHC"/>
</dbReference>
<proteinExistence type="predicted"/>
<evidence type="ECO:0000256" key="2">
    <source>
        <dbReference type="SAM" id="MobiDB-lite"/>
    </source>
</evidence>
<dbReference type="InterPro" id="IPR001128">
    <property type="entry name" value="Cyt_P450"/>
</dbReference>
<dbReference type="InterPro" id="IPR054722">
    <property type="entry name" value="PolX-like_BBD"/>
</dbReference>
<keyword evidence="3" id="KW-0472">Membrane</keyword>
<evidence type="ECO:0000256" key="1">
    <source>
        <dbReference type="PROSITE-ProRule" id="PRU00047"/>
    </source>
</evidence>
<dbReference type="EMBL" id="NBSK02000007">
    <property type="protein sequence ID" value="KAJ0196218.1"/>
    <property type="molecule type" value="Genomic_DNA"/>
</dbReference>
<feature type="domain" description="CCHC-type" evidence="4">
    <location>
        <begin position="384"/>
        <end position="399"/>
    </location>
</feature>
<dbReference type="InterPro" id="IPR036875">
    <property type="entry name" value="Znf_CCHC_sf"/>
</dbReference>
<keyword evidence="6" id="KW-1185">Reference proteome</keyword>
<dbReference type="InterPro" id="IPR025314">
    <property type="entry name" value="DUF4219"/>
</dbReference>
<dbReference type="Gene3D" id="1.10.630.10">
    <property type="entry name" value="Cytochrome P450"/>
    <property type="match status" value="1"/>
</dbReference>
<dbReference type="Pfam" id="PF22936">
    <property type="entry name" value="Pol_BBD"/>
    <property type="match status" value="1"/>
</dbReference>
<dbReference type="GO" id="GO:0020037">
    <property type="term" value="F:heme binding"/>
    <property type="evidence" value="ECO:0007669"/>
    <property type="project" value="InterPro"/>
</dbReference>
<dbReference type="GO" id="GO:0016705">
    <property type="term" value="F:oxidoreductase activity, acting on paired donors, with incorporation or reduction of molecular oxygen"/>
    <property type="evidence" value="ECO:0007669"/>
    <property type="project" value="InterPro"/>
</dbReference>
<dbReference type="PANTHER" id="PTHR35317">
    <property type="entry name" value="OS04G0629600 PROTEIN"/>
    <property type="match status" value="1"/>
</dbReference>
<dbReference type="PROSITE" id="PS50158">
    <property type="entry name" value="ZF_CCHC"/>
    <property type="match status" value="1"/>
</dbReference>
<evidence type="ECO:0000259" key="4">
    <source>
        <dbReference type="PROSITE" id="PS50158"/>
    </source>
</evidence>
<reference evidence="5 6" key="1">
    <citation type="journal article" date="2017" name="Nat. Commun.">
        <title>Genome assembly with in vitro proximity ligation data and whole-genome triplication in lettuce.</title>
        <authorList>
            <person name="Reyes-Chin-Wo S."/>
            <person name="Wang Z."/>
            <person name="Yang X."/>
            <person name="Kozik A."/>
            <person name="Arikit S."/>
            <person name="Song C."/>
            <person name="Xia L."/>
            <person name="Froenicke L."/>
            <person name="Lavelle D.O."/>
            <person name="Truco M.J."/>
            <person name="Xia R."/>
            <person name="Zhu S."/>
            <person name="Xu C."/>
            <person name="Xu H."/>
            <person name="Xu X."/>
            <person name="Cox K."/>
            <person name="Korf I."/>
            <person name="Meyers B.C."/>
            <person name="Michelmore R.W."/>
        </authorList>
    </citation>
    <scope>NUCLEOTIDE SEQUENCE [LARGE SCALE GENOMIC DNA]</scope>
    <source>
        <strain evidence="6">cv. Salinas</strain>
        <tissue evidence="5">Seedlings</tissue>
    </source>
</reference>
<feature type="region of interest" description="Disordered" evidence="2">
    <location>
        <begin position="322"/>
        <end position="376"/>
    </location>
</feature>
<dbReference type="SUPFAM" id="SSF48264">
    <property type="entry name" value="Cytochrome P450"/>
    <property type="match status" value="1"/>
</dbReference>
<dbReference type="SUPFAM" id="SSF57756">
    <property type="entry name" value="Retrovirus zinc finger-like domains"/>
    <property type="match status" value="1"/>
</dbReference>
<dbReference type="InterPro" id="IPR025724">
    <property type="entry name" value="GAG-pre-integrase_dom"/>
</dbReference>
<sequence length="663" mass="74623">MDYLTIFPVLSFFLTFICAFIISCRRKSRLPPGPYPYLIIGNLLELGDKPHYSLATLSKYYGPLMSLKLGSITTMVVSSPHIAKEVFQTYDLDKQILINCMPKYPRFNKMTAPSSSNQSKDSPFTLQCPMLTSLNYNTWSIRMEAIMDAHGLWDAIEPPTGVVVDEKKSKQARAFIFQSIPEEILAQAAKKKTAKEVWDSLKSRYVGAERVQKARLRVLKSEFEALQMKETESIDEYAGKISAMISKFGSAGAILEDEELVRKLFDTVPEKFINLVASMEQSCDMESMPFEEAIGHLKAYEDRLRLRKASTQADNALLLAKAEGSSTHRSPSKPNSQGGSNNWGGRGSTRGRGSSRGRGGRWGGDSRQETNIVNKKPRDKSNIRCYECQELGHYASECKAKKQQDQEVNLAADEEEPTLLLTVCGEKNTEMVLLNEEKVYPSQLKESNEENIWYLDNGASNHMTGCRGLFAELDEKVTGQVRFGDGSRVPIKGKGALLFDCKNGDQFVIPDVYYIPALHSNIISLGQMTEEGYDIGMKKEFLRMYDEAGSLVMKVQRSKNRLYKIKLTPGKPICLAMSIEDDSWLWHARMGHTNFKLLEEMTRKEMVTGMPQLTHPSQVCEGCMVGKQARQSFPKVTQWRAKDPLQLLHADLCGPITPATKRR</sequence>
<dbReference type="SMART" id="SM00343">
    <property type="entry name" value="ZnF_C2HC"/>
    <property type="match status" value="1"/>
</dbReference>
<gene>
    <name evidence="5" type="ORF">LSAT_V11C700345600</name>
</gene>
<dbReference type="Pfam" id="PF13961">
    <property type="entry name" value="DUF4219"/>
    <property type="match status" value="1"/>
</dbReference>
<keyword evidence="1" id="KW-0479">Metal-binding</keyword>
<organism evidence="5 6">
    <name type="scientific">Lactuca sativa</name>
    <name type="common">Garden lettuce</name>
    <dbReference type="NCBI Taxonomy" id="4236"/>
    <lineage>
        <taxon>Eukaryota</taxon>
        <taxon>Viridiplantae</taxon>
        <taxon>Streptophyta</taxon>
        <taxon>Embryophyta</taxon>
        <taxon>Tracheophyta</taxon>
        <taxon>Spermatophyta</taxon>
        <taxon>Magnoliopsida</taxon>
        <taxon>eudicotyledons</taxon>
        <taxon>Gunneridae</taxon>
        <taxon>Pentapetalae</taxon>
        <taxon>asterids</taxon>
        <taxon>campanulids</taxon>
        <taxon>Asterales</taxon>
        <taxon>Asteraceae</taxon>
        <taxon>Cichorioideae</taxon>
        <taxon>Cichorieae</taxon>
        <taxon>Lactucinae</taxon>
        <taxon>Lactuca</taxon>
    </lineage>
</organism>
<dbReference type="Proteomes" id="UP000235145">
    <property type="component" value="Unassembled WGS sequence"/>
</dbReference>
<dbReference type="Pfam" id="PF14223">
    <property type="entry name" value="Retrotran_gag_2"/>
    <property type="match status" value="1"/>
</dbReference>
<accession>A0A9R1V0P2</accession>
<dbReference type="Pfam" id="PF00067">
    <property type="entry name" value="p450"/>
    <property type="match status" value="1"/>
</dbReference>
<dbReference type="GO" id="GO:0004497">
    <property type="term" value="F:monooxygenase activity"/>
    <property type="evidence" value="ECO:0007669"/>
    <property type="project" value="InterPro"/>
</dbReference>
<keyword evidence="3" id="KW-1133">Transmembrane helix</keyword>
<dbReference type="GO" id="GO:0008270">
    <property type="term" value="F:zinc ion binding"/>
    <property type="evidence" value="ECO:0007669"/>
    <property type="project" value="UniProtKB-KW"/>
</dbReference>
<feature type="compositionally biased region" description="Gly residues" evidence="2">
    <location>
        <begin position="341"/>
        <end position="352"/>
    </location>
</feature>
<feature type="transmembrane region" description="Helical" evidence="3">
    <location>
        <begin position="6"/>
        <end position="24"/>
    </location>
</feature>
<keyword evidence="1" id="KW-0862">Zinc</keyword>
<dbReference type="GO" id="GO:0005506">
    <property type="term" value="F:iron ion binding"/>
    <property type="evidence" value="ECO:0007669"/>
    <property type="project" value="InterPro"/>
</dbReference>
<dbReference type="GO" id="GO:0003676">
    <property type="term" value="F:nucleic acid binding"/>
    <property type="evidence" value="ECO:0007669"/>
    <property type="project" value="InterPro"/>
</dbReference>
<dbReference type="Pfam" id="PF00098">
    <property type="entry name" value="zf-CCHC"/>
    <property type="match status" value="1"/>
</dbReference>